<evidence type="ECO:0000313" key="2">
    <source>
        <dbReference type="EMBL" id="RHH50188.1"/>
    </source>
</evidence>
<evidence type="ECO:0000313" key="3">
    <source>
        <dbReference type="Proteomes" id="UP000283329"/>
    </source>
</evidence>
<gene>
    <name evidence="2" type="ORF">DW206_06075</name>
    <name evidence="1" type="ORF">F3B90_00890</name>
</gene>
<dbReference type="Proteomes" id="UP000424805">
    <property type="component" value="Unassembled WGS sequence"/>
</dbReference>
<sequence length="315" mass="36368">MLQKTFLARCDNRACLAKTNIMSGSPEAWLSNDLLSKSNTFGLTFDFFVDWAINRISPYVWIKRILLPTYTYDEFIGKLDFEMEKEFGKDYLCRLGRFATGYDMQVQFIVFHDELDWANDRSELIIVSLSFKEGHYSFSPQKYSLSEFKELIKSHSGGPVSIGSKGLIYGTSRLECSLSKTDSLYPGDADLLLLNEDNKAVCILEFKKHTLSSPISEQCFTNYYPRPDGRKYKRLALLRDYLASKSNSRILFFVLYYPTQTYIEQQWKLEIIEGNAFSLRATDSFTFELPADKSDNEYKKVIEKISQVIAAHSYS</sequence>
<protein>
    <submittedName>
        <fullName evidence="2">Uncharacterized protein</fullName>
    </submittedName>
</protein>
<proteinExistence type="predicted"/>
<evidence type="ECO:0000313" key="1">
    <source>
        <dbReference type="EMBL" id="KAA4630355.1"/>
    </source>
</evidence>
<name>A0A1Y4Q348_BACOV</name>
<comment type="caution">
    <text evidence="2">The sequence shown here is derived from an EMBL/GenBank/DDBJ whole genome shotgun (WGS) entry which is preliminary data.</text>
</comment>
<dbReference type="RefSeq" id="WP_004326014.1">
    <property type="nucleotide sequence ID" value="NZ_BAABYV010000001.1"/>
</dbReference>
<dbReference type="EMBL" id="VWFP01000001">
    <property type="protein sequence ID" value="KAA4630355.1"/>
    <property type="molecule type" value="Genomic_DNA"/>
</dbReference>
<reference evidence="1 4" key="2">
    <citation type="journal article" date="2019" name="Nat. Med.">
        <title>A library of human gut bacterial isolates paired with longitudinal multiomics data enables mechanistic microbiome research.</title>
        <authorList>
            <person name="Poyet M."/>
            <person name="Groussin M."/>
            <person name="Gibbons S.M."/>
            <person name="Avila-Pacheco J."/>
            <person name="Jiang X."/>
            <person name="Kearney S.M."/>
            <person name="Perrotta A.R."/>
            <person name="Berdy B."/>
            <person name="Zhao S."/>
            <person name="Lieberman T.D."/>
            <person name="Swanson P.K."/>
            <person name="Smith M."/>
            <person name="Roesemann S."/>
            <person name="Alexander J.E."/>
            <person name="Rich S.A."/>
            <person name="Livny J."/>
            <person name="Vlamakis H."/>
            <person name="Clish C."/>
            <person name="Bullock K."/>
            <person name="Deik A."/>
            <person name="Scott J."/>
            <person name="Pierce K.A."/>
            <person name="Xavier R.J."/>
            <person name="Alm E.J."/>
        </authorList>
    </citation>
    <scope>NUCLEOTIDE SEQUENCE [LARGE SCALE GENOMIC DNA]</scope>
    <source>
        <strain evidence="1 4">BIOML-A15</strain>
    </source>
</reference>
<dbReference type="EMBL" id="QRJR01000003">
    <property type="protein sequence ID" value="RHH50188.1"/>
    <property type="molecule type" value="Genomic_DNA"/>
</dbReference>
<dbReference type="Proteomes" id="UP000283329">
    <property type="component" value="Unassembled WGS sequence"/>
</dbReference>
<reference evidence="2 3" key="1">
    <citation type="submission" date="2018-08" db="EMBL/GenBank/DDBJ databases">
        <title>A genome reference for cultivated species of the human gut microbiota.</title>
        <authorList>
            <person name="Zou Y."/>
            <person name="Xue W."/>
            <person name="Luo G."/>
        </authorList>
    </citation>
    <scope>NUCLEOTIDE SEQUENCE [LARGE SCALE GENOMIC DNA]</scope>
    <source>
        <strain evidence="2 3">AM17-48</strain>
    </source>
</reference>
<organism evidence="2 3">
    <name type="scientific">Bacteroides ovatus</name>
    <dbReference type="NCBI Taxonomy" id="28116"/>
    <lineage>
        <taxon>Bacteria</taxon>
        <taxon>Pseudomonadati</taxon>
        <taxon>Bacteroidota</taxon>
        <taxon>Bacteroidia</taxon>
        <taxon>Bacteroidales</taxon>
        <taxon>Bacteroidaceae</taxon>
        <taxon>Bacteroides</taxon>
    </lineage>
</organism>
<dbReference type="AlphaFoldDB" id="A0A1Y4Q348"/>
<evidence type="ECO:0000313" key="4">
    <source>
        <dbReference type="Proteomes" id="UP000424805"/>
    </source>
</evidence>
<accession>A0A1Y4Q348</accession>